<evidence type="ECO:0000313" key="2">
    <source>
        <dbReference type="EMBL" id="MBB3192264.1"/>
    </source>
</evidence>
<gene>
    <name evidence="2" type="ORF">FHR94_003552</name>
</gene>
<dbReference type="EMBL" id="JACHXP010000024">
    <property type="protein sequence ID" value="MBB3192264.1"/>
    <property type="molecule type" value="Genomic_DNA"/>
</dbReference>
<evidence type="ECO:0000313" key="3">
    <source>
        <dbReference type="Proteomes" id="UP000547614"/>
    </source>
</evidence>
<accession>A0A839VI46</accession>
<name>A0A839VI46_9GAMM</name>
<dbReference type="AlphaFoldDB" id="A0A839VI46"/>
<feature type="region of interest" description="Disordered" evidence="1">
    <location>
        <begin position="245"/>
        <end position="272"/>
    </location>
</feature>
<reference evidence="2 3" key="1">
    <citation type="submission" date="2020-08" db="EMBL/GenBank/DDBJ databases">
        <title>Genomic Encyclopedia of Type Strains, Phase III (KMG-III): the genomes of soil and plant-associated and newly described type strains.</title>
        <authorList>
            <person name="Whitman W."/>
        </authorList>
    </citation>
    <scope>NUCLEOTIDE SEQUENCE [LARGE SCALE GENOMIC DNA]</scope>
    <source>
        <strain evidence="2 3">CECT 7282</strain>
    </source>
</reference>
<dbReference type="RefSeq" id="WP_183327738.1">
    <property type="nucleotide sequence ID" value="NZ_JACHXP010000024.1"/>
</dbReference>
<keyword evidence="3" id="KW-1185">Reference proteome</keyword>
<organism evidence="2 3">
    <name type="scientific">Halomonas cerina</name>
    <dbReference type="NCBI Taxonomy" id="447424"/>
    <lineage>
        <taxon>Bacteria</taxon>
        <taxon>Pseudomonadati</taxon>
        <taxon>Pseudomonadota</taxon>
        <taxon>Gammaproteobacteria</taxon>
        <taxon>Oceanospirillales</taxon>
        <taxon>Halomonadaceae</taxon>
        <taxon>Halomonas</taxon>
    </lineage>
</organism>
<proteinExistence type="predicted"/>
<sequence>MSEYQYYEFLAVDRPLSVDDQQALREISSRARITATGFTNHYEWGNLKSDPTQLLLRYFDLHVYVAIWGSKRLLIRLPRTALSLMDLDAFQLDECGLLEVRQTPEGWLIDIDVEGDEEAAWDEFDDGSGWMGALAGLRQELLSGDLRLFYLCWLWAVQVDYIREETLEPLPGIGPLTPSQQALAEFMALDPMLVEAAAESGEKAPAGSEVEGFLASLSLQEKDALLRRLLEGDGGVPAELQRRLRQYGQADQPPRRNVAELKLRADASHERHRQAYLEEKARREAEQAAAEEKQRQARVAQVARLGERAWQEALSQIGRRQPKGYEMAAGLLADLRELAIERGDQAAFEARLDRIVAEHRRKGRFLEQLQRHGLLP</sequence>
<protein>
    <submittedName>
        <fullName evidence="2">Uncharacterized protein</fullName>
    </submittedName>
</protein>
<evidence type="ECO:0000256" key="1">
    <source>
        <dbReference type="SAM" id="MobiDB-lite"/>
    </source>
</evidence>
<comment type="caution">
    <text evidence="2">The sequence shown here is derived from an EMBL/GenBank/DDBJ whole genome shotgun (WGS) entry which is preliminary data.</text>
</comment>
<dbReference type="Proteomes" id="UP000547614">
    <property type="component" value="Unassembled WGS sequence"/>
</dbReference>
<feature type="compositionally biased region" description="Basic and acidic residues" evidence="1">
    <location>
        <begin position="253"/>
        <end position="272"/>
    </location>
</feature>